<dbReference type="RefSeq" id="WP_406792588.1">
    <property type="nucleotide sequence ID" value="NZ_JBJHZX010000018.1"/>
</dbReference>
<evidence type="ECO:0000256" key="7">
    <source>
        <dbReference type="ARBA" id="ARBA00049158"/>
    </source>
</evidence>
<name>A0ABW8SMU1_9CLOT</name>
<dbReference type="NCBIfam" id="TIGR01856">
    <property type="entry name" value="hisJ_fam"/>
    <property type="match status" value="1"/>
</dbReference>
<keyword evidence="5 8" id="KW-0378">Hydrolase</keyword>
<dbReference type="InterPro" id="IPR010140">
    <property type="entry name" value="Histidinol_P_phosphatase_HisJ"/>
</dbReference>
<dbReference type="Pfam" id="PF02811">
    <property type="entry name" value="PHP"/>
    <property type="match status" value="1"/>
</dbReference>
<reference evidence="10 11" key="1">
    <citation type="submission" date="2024-11" db="EMBL/GenBank/DDBJ databases">
        <authorList>
            <person name="Heng Y.C."/>
            <person name="Lim A.C.H."/>
            <person name="Lee J.K.Y."/>
            <person name="Kittelmann S."/>
        </authorList>
    </citation>
    <scope>NUCLEOTIDE SEQUENCE [LARGE SCALE GENOMIC DNA]</scope>
    <source>
        <strain evidence="10 11">WILCCON 0269</strain>
    </source>
</reference>
<sequence>MFDTHIHTTFSTDSNMKIEDAIKCMEEKNISLIVTEHMDVNFPKKDSFCFNVDDYFNTYSKYRNNNLLLGIELGMKEDCIEESRKLIENNSFDYVIGSIHLVDNLDLYYPDYYKDKSKKEAYLKYLQVMLENLKEFYFIDSLGHIDYIARYAKFEDRELYYKDFSDIIDDILKEIIKEGKCLELNTRRLCNNISVKNMIEIYKRFNELGGKYITVGSDAHQVEAIGNNFMAAKEMAQLCNLKIVYFKNRVMEYDRGF</sequence>
<dbReference type="PANTHER" id="PTHR21039:SF0">
    <property type="entry name" value="HISTIDINOL-PHOSPHATASE"/>
    <property type="match status" value="1"/>
</dbReference>
<comment type="similarity">
    <text evidence="2 8">Belongs to the PHP hydrolase family. HisK subfamily.</text>
</comment>
<protein>
    <recommendedName>
        <fullName evidence="3 8">Histidinol-phosphatase</fullName>
        <shortName evidence="8">HolPase</shortName>
        <ecNumber evidence="3 8">3.1.3.15</ecNumber>
    </recommendedName>
</protein>
<evidence type="ECO:0000256" key="6">
    <source>
        <dbReference type="ARBA" id="ARBA00023102"/>
    </source>
</evidence>
<evidence type="ECO:0000256" key="1">
    <source>
        <dbReference type="ARBA" id="ARBA00004970"/>
    </source>
</evidence>
<dbReference type="EMBL" id="JBJHZX010000018">
    <property type="protein sequence ID" value="MFL0196479.1"/>
    <property type="molecule type" value="Genomic_DNA"/>
</dbReference>
<dbReference type="InterPro" id="IPR004013">
    <property type="entry name" value="PHP_dom"/>
</dbReference>
<evidence type="ECO:0000256" key="2">
    <source>
        <dbReference type="ARBA" id="ARBA00009152"/>
    </source>
</evidence>
<dbReference type="EC" id="3.1.3.15" evidence="3 8"/>
<feature type="domain" description="PHP" evidence="9">
    <location>
        <begin position="3"/>
        <end position="186"/>
    </location>
</feature>
<dbReference type="Gene3D" id="3.20.20.140">
    <property type="entry name" value="Metal-dependent hydrolases"/>
    <property type="match status" value="1"/>
</dbReference>
<evidence type="ECO:0000256" key="5">
    <source>
        <dbReference type="ARBA" id="ARBA00022801"/>
    </source>
</evidence>
<comment type="pathway">
    <text evidence="1 8">Amino-acid biosynthesis; L-histidine biosynthesis; L-histidine from 5-phospho-alpha-D-ribose 1-diphosphate: step 8/9.</text>
</comment>
<evidence type="ECO:0000256" key="8">
    <source>
        <dbReference type="RuleBase" id="RU366003"/>
    </source>
</evidence>
<organism evidence="10 11">
    <name type="scientific">Candidatus Clostridium eludens</name>
    <dbReference type="NCBI Taxonomy" id="3381663"/>
    <lineage>
        <taxon>Bacteria</taxon>
        <taxon>Bacillati</taxon>
        <taxon>Bacillota</taxon>
        <taxon>Clostridia</taxon>
        <taxon>Eubacteriales</taxon>
        <taxon>Clostridiaceae</taxon>
        <taxon>Clostridium</taxon>
    </lineage>
</organism>
<evidence type="ECO:0000313" key="10">
    <source>
        <dbReference type="EMBL" id="MFL0196479.1"/>
    </source>
</evidence>
<keyword evidence="4 8" id="KW-0028">Amino-acid biosynthesis</keyword>
<evidence type="ECO:0000256" key="3">
    <source>
        <dbReference type="ARBA" id="ARBA00013085"/>
    </source>
</evidence>
<dbReference type="PANTHER" id="PTHR21039">
    <property type="entry name" value="HISTIDINOL PHOSPHATASE-RELATED"/>
    <property type="match status" value="1"/>
</dbReference>
<evidence type="ECO:0000313" key="11">
    <source>
        <dbReference type="Proteomes" id="UP001623660"/>
    </source>
</evidence>
<accession>A0ABW8SMU1</accession>
<comment type="caution">
    <text evidence="10">The sequence shown here is derived from an EMBL/GenBank/DDBJ whole genome shotgun (WGS) entry which is preliminary data.</text>
</comment>
<evidence type="ECO:0000256" key="4">
    <source>
        <dbReference type="ARBA" id="ARBA00022605"/>
    </source>
</evidence>
<gene>
    <name evidence="10" type="ORF">ACJDU8_13070</name>
</gene>
<dbReference type="InterPro" id="IPR016195">
    <property type="entry name" value="Pol/histidinol_Pase-like"/>
</dbReference>
<dbReference type="NCBIfam" id="NF004086">
    <property type="entry name" value="PRK05588.1"/>
    <property type="match status" value="1"/>
</dbReference>
<evidence type="ECO:0000259" key="9">
    <source>
        <dbReference type="Pfam" id="PF02811"/>
    </source>
</evidence>
<proteinExistence type="inferred from homology"/>
<dbReference type="SUPFAM" id="SSF89550">
    <property type="entry name" value="PHP domain-like"/>
    <property type="match status" value="1"/>
</dbReference>
<keyword evidence="11" id="KW-1185">Reference proteome</keyword>
<comment type="catalytic activity">
    <reaction evidence="7 8">
        <text>L-histidinol phosphate + H2O = L-histidinol + phosphate</text>
        <dbReference type="Rhea" id="RHEA:14465"/>
        <dbReference type="ChEBI" id="CHEBI:15377"/>
        <dbReference type="ChEBI" id="CHEBI:43474"/>
        <dbReference type="ChEBI" id="CHEBI:57699"/>
        <dbReference type="ChEBI" id="CHEBI:57980"/>
        <dbReference type="EC" id="3.1.3.15"/>
    </reaction>
</comment>
<dbReference type="Proteomes" id="UP001623660">
    <property type="component" value="Unassembled WGS sequence"/>
</dbReference>
<keyword evidence="6 8" id="KW-0368">Histidine biosynthesis</keyword>